<evidence type="ECO:0000313" key="2">
    <source>
        <dbReference type="Proteomes" id="UP000255129"/>
    </source>
</evidence>
<name>A0A379FYV6_9GAMM</name>
<dbReference type="EMBL" id="UGUA01000001">
    <property type="protein sequence ID" value="SUC33846.1"/>
    <property type="molecule type" value="Genomic_DNA"/>
</dbReference>
<dbReference type="AlphaFoldDB" id="A0A379FYV6"/>
<dbReference type="GeneID" id="89492270"/>
<proteinExistence type="predicted"/>
<dbReference type="RefSeq" id="WP_011039726.1">
    <property type="nucleotide sequence ID" value="NZ_UGUA01000001.1"/>
</dbReference>
<evidence type="ECO:0000313" key="1">
    <source>
        <dbReference type="EMBL" id="SUC33846.1"/>
    </source>
</evidence>
<protein>
    <submittedName>
        <fullName evidence="1">Uncharacterized protein</fullName>
    </submittedName>
</protein>
<organism evidence="1 2">
    <name type="scientific">Providencia rustigianii</name>
    <dbReference type="NCBI Taxonomy" id="158850"/>
    <lineage>
        <taxon>Bacteria</taxon>
        <taxon>Pseudomonadati</taxon>
        <taxon>Pseudomonadota</taxon>
        <taxon>Gammaproteobacteria</taxon>
        <taxon>Enterobacterales</taxon>
        <taxon>Morganellaceae</taxon>
        <taxon>Providencia</taxon>
    </lineage>
</organism>
<gene>
    <name evidence="1" type="ORF">NCTC12026_00167</name>
</gene>
<dbReference type="Proteomes" id="UP000255129">
    <property type="component" value="Unassembled WGS sequence"/>
</dbReference>
<accession>A0A379FYV6</accession>
<reference evidence="1 2" key="1">
    <citation type="submission" date="2018-06" db="EMBL/GenBank/DDBJ databases">
        <authorList>
            <consortium name="Pathogen Informatics"/>
            <person name="Doyle S."/>
        </authorList>
    </citation>
    <scope>NUCLEOTIDE SEQUENCE [LARGE SCALE GENOMIC DNA]</scope>
    <source>
        <strain evidence="1 2">NCTC12026</strain>
    </source>
</reference>
<sequence>MSNNDHNQGDFLDFIAGLLQLYAGDATEEVKGKIIQRMQHLSGGESVTLTTIYHDFSGSEDPDLLRLAHGIKPLLNEGQYATLFHS</sequence>